<dbReference type="PRINTS" id="PR00032">
    <property type="entry name" value="HTHARAC"/>
</dbReference>
<accession>A0A1I6FN98</accession>
<keyword evidence="6" id="KW-1185">Reference proteome</keyword>
<dbReference type="Gene3D" id="1.10.10.60">
    <property type="entry name" value="Homeodomain-like"/>
    <property type="match status" value="1"/>
</dbReference>
<gene>
    <name evidence="5" type="ORF">SAMN04490243_0171</name>
</gene>
<dbReference type="InterPro" id="IPR020449">
    <property type="entry name" value="Tscrpt_reg_AraC-type_HTH"/>
</dbReference>
<evidence type="ECO:0000256" key="3">
    <source>
        <dbReference type="ARBA" id="ARBA00023163"/>
    </source>
</evidence>
<dbReference type="PROSITE" id="PS01124">
    <property type="entry name" value="HTH_ARAC_FAMILY_2"/>
    <property type="match status" value="1"/>
</dbReference>
<evidence type="ECO:0000313" key="6">
    <source>
        <dbReference type="Proteomes" id="UP000199534"/>
    </source>
</evidence>
<keyword evidence="2 5" id="KW-0238">DNA-binding</keyword>
<evidence type="ECO:0000259" key="4">
    <source>
        <dbReference type="PROSITE" id="PS01124"/>
    </source>
</evidence>
<dbReference type="OrthoDB" id="2666928at2"/>
<name>A0A1I6FN98_9FLAO</name>
<proteinExistence type="predicted"/>
<dbReference type="EMBL" id="FOYQ01000001">
    <property type="protein sequence ID" value="SFR31344.1"/>
    <property type="molecule type" value="Genomic_DNA"/>
</dbReference>
<dbReference type="InterPro" id="IPR053142">
    <property type="entry name" value="PchR_regulatory_protein"/>
</dbReference>
<dbReference type="Pfam" id="PF12833">
    <property type="entry name" value="HTH_18"/>
    <property type="match status" value="1"/>
</dbReference>
<organism evidence="5 6">
    <name type="scientific">Robiginitalea myxolifaciens</name>
    <dbReference type="NCBI Taxonomy" id="400055"/>
    <lineage>
        <taxon>Bacteria</taxon>
        <taxon>Pseudomonadati</taxon>
        <taxon>Bacteroidota</taxon>
        <taxon>Flavobacteriia</taxon>
        <taxon>Flavobacteriales</taxon>
        <taxon>Flavobacteriaceae</taxon>
        <taxon>Robiginitalea</taxon>
    </lineage>
</organism>
<dbReference type="Proteomes" id="UP000199534">
    <property type="component" value="Unassembled WGS sequence"/>
</dbReference>
<dbReference type="InterPro" id="IPR009057">
    <property type="entry name" value="Homeodomain-like_sf"/>
</dbReference>
<dbReference type="PANTHER" id="PTHR47893">
    <property type="entry name" value="REGULATORY PROTEIN PCHR"/>
    <property type="match status" value="1"/>
</dbReference>
<evidence type="ECO:0000256" key="2">
    <source>
        <dbReference type="ARBA" id="ARBA00023125"/>
    </source>
</evidence>
<dbReference type="PANTHER" id="PTHR47893:SF1">
    <property type="entry name" value="REGULATORY PROTEIN PCHR"/>
    <property type="match status" value="1"/>
</dbReference>
<keyword evidence="3" id="KW-0804">Transcription</keyword>
<dbReference type="InterPro" id="IPR018060">
    <property type="entry name" value="HTH_AraC"/>
</dbReference>
<protein>
    <submittedName>
        <fullName evidence="5">AraC-type DNA-binding protein</fullName>
    </submittedName>
</protein>
<dbReference type="GO" id="GO:0043565">
    <property type="term" value="F:sequence-specific DNA binding"/>
    <property type="evidence" value="ECO:0007669"/>
    <property type="project" value="InterPro"/>
</dbReference>
<keyword evidence="1" id="KW-0805">Transcription regulation</keyword>
<evidence type="ECO:0000256" key="1">
    <source>
        <dbReference type="ARBA" id="ARBA00023015"/>
    </source>
</evidence>
<evidence type="ECO:0000313" key="5">
    <source>
        <dbReference type="EMBL" id="SFR31344.1"/>
    </source>
</evidence>
<dbReference type="GO" id="GO:0003700">
    <property type="term" value="F:DNA-binding transcription factor activity"/>
    <property type="evidence" value="ECO:0007669"/>
    <property type="project" value="InterPro"/>
</dbReference>
<dbReference type="SMART" id="SM00342">
    <property type="entry name" value="HTH_ARAC"/>
    <property type="match status" value="1"/>
</dbReference>
<reference evidence="5 6" key="1">
    <citation type="submission" date="2016-10" db="EMBL/GenBank/DDBJ databases">
        <authorList>
            <person name="de Groot N.N."/>
        </authorList>
    </citation>
    <scope>NUCLEOTIDE SEQUENCE [LARGE SCALE GENOMIC DNA]</scope>
    <source>
        <strain evidence="5 6">DSM 21019</strain>
    </source>
</reference>
<dbReference type="AlphaFoldDB" id="A0A1I6FN98"/>
<feature type="domain" description="HTH araC/xylS-type" evidence="4">
    <location>
        <begin position="236"/>
        <end position="334"/>
    </location>
</feature>
<dbReference type="STRING" id="400055.SAMN04490243_0171"/>
<sequence length="344" mass="40006">MEILIDAKSTAGTVQQIQEFLGGEILERWGETTLNIDNEKAIGSIRYITFDWGVSLLEYDIEFKKPLTLIMDASQYNPIHFAYCLEGHCFHRFESQVEKRKLEQFQSVIITSTDGGYNYGYFPADMKLQINVIQIVRKQFLQKRLNNVSLLNQRLYHVFLDTDHNKAFAYFGTFNLKLADKIKALRSVKQKGMIRILQIEGMVYQILSMHIQQHDREATKQRIETTLLKRELQVIRRLAGRIIKNPSKAYSISELSVETGISQAKLQEGFKLLYTKTVNEYIRHVRLEAARDYMVNTDMNISQIVYTIGFTSRSYFSKIFKQKFGISPSEFRKNKLPVVEKVAV</sequence>
<dbReference type="SUPFAM" id="SSF46689">
    <property type="entry name" value="Homeodomain-like"/>
    <property type="match status" value="1"/>
</dbReference>